<dbReference type="Pfam" id="PF01553">
    <property type="entry name" value="Acyltransferase"/>
    <property type="match status" value="1"/>
</dbReference>
<dbReference type="SUPFAM" id="SSF69593">
    <property type="entry name" value="Glycerol-3-phosphate (1)-acyltransferase"/>
    <property type="match status" value="1"/>
</dbReference>
<evidence type="ECO:0000256" key="2">
    <source>
        <dbReference type="ARBA" id="ARBA00023315"/>
    </source>
</evidence>
<keyword evidence="2 5" id="KW-0012">Acyltransferase</keyword>
<feature type="domain" description="Phospholipid/glycerol acyltransferase" evidence="4">
    <location>
        <begin position="35"/>
        <end position="154"/>
    </location>
</feature>
<dbReference type="GO" id="GO:0003841">
    <property type="term" value="F:1-acylglycerol-3-phosphate O-acyltransferase activity"/>
    <property type="evidence" value="ECO:0007669"/>
    <property type="project" value="TreeGrafter"/>
</dbReference>
<reference evidence="5 6" key="1">
    <citation type="journal article" date="2015" name="Antonie Van Leeuwenhoek">
        <title>Streptomyces klenkii sp. nov., isolated from deep marine sediment.</title>
        <authorList>
            <person name="Veyisoglu A."/>
            <person name="Sahin N."/>
        </authorList>
    </citation>
    <scope>NUCLEOTIDE SEQUENCE [LARGE SCALE GENOMIC DNA]</scope>
    <source>
        <strain evidence="5 6">KCTC 29202</strain>
    </source>
</reference>
<dbReference type="AlphaFoldDB" id="A0A3B0BCG0"/>
<evidence type="ECO:0000313" key="5">
    <source>
        <dbReference type="EMBL" id="RKN69757.1"/>
    </source>
</evidence>
<proteinExistence type="predicted"/>
<dbReference type="SMART" id="SM00563">
    <property type="entry name" value="PlsC"/>
    <property type="match status" value="1"/>
</dbReference>
<evidence type="ECO:0000256" key="1">
    <source>
        <dbReference type="ARBA" id="ARBA00022679"/>
    </source>
</evidence>
<dbReference type="PANTHER" id="PTHR10434">
    <property type="entry name" value="1-ACYL-SN-GLYCEROL-3-PHOSPHATE ACYLTRANSFERASE"/>
    <property type="match status" value="1"/>
</dbReference>
<organism evidence="5 6">
    <name type="scientific">Streptomyces klenkii</name>
    <dbReference type="NCBI Taxonomy" id="1420899"/>
    <lineage>
        <taxon>Bacteria</taxon>
        <taxon>Bacillati</taxon>
        <taxon>Actinomycetota</taxon>
        <taxon>Actinomycetes</taxon>
        <taxon>Kitasatosporales</taxon>
        <taxon>Streptomycetaceae</taxon>
        <taxon>Streptomyces</taxon>
    </lineage>
</organism>
<keyword evidence="1 5" id="KW-0808">Transferase</keyword>
<dbReference type="Proteomes" id="UP000270343">
    <property type="component" value="Unassembled WGS sequence"/>
</dbReference>
<evidence type="ECO:0000313" key="6">
    <source>
        <dbReference type="Proteomes" id="UP000270343"/>
    </source>
</evidence>
<protein>
    <submittedName>
        <fullName evidence="5">1-acyl-sn-glycerol-3-phosphate acyltransferase</fullName>
    </submittedName>
</protein>
<dbReference type="PANTHER" id="PTHR10434:SF11">
    <property type="entry name" value="1-ACYL-SN-GLYCEROL-3-PHOSPHATE ACYLTRANSFERASE"/>
    <property type="match status" value="1"/>
</dbReference>
<comment type="caution">
    <text evidence="5">The sequence shown here is derived from an EMBL/GenBank/DDBJ whole genome shotgun (WGS) entry which is preliminary data.</text>
</comment>
<accession>A0A3B0BCG0</accession>
<sequence length="268" mass="29164">MFYCAFRAVVLVPLLRWLFRPRVEGLGRVPQHGGAIVAGNHQSFTDQFLMGVILRRRISFLAKQEYFTGRGLKGRLAAAFFRGLGAIPVDRSGRAAGQAAVDEGVRVLGRGELLGIFPEGTRSHDGRMYKGKVGVAEMAIRSGVPVVPCAMIGTFEAQPAGRRLPRMVPVTVRFGEPLDFSRYAGMEDQRHILRAVTDEIMYAILKLSEQEYVDMYAVEARAQLAAHGTRLAPVPDRTPGDPTSGDRTPGDRPAAVPQPASGEGRHAA</sequence>
<feature type="region of interest" description="Disordered" evidence="3">
    <location>
        <begin position="229"/>
        <end position="268"/>
    </location>
</feature>
<keyword evidence="6" id="KW-1185">Reference proteome</keyword>
<evidence type="ECO:0000259" key="4">
    <source>
        <dbReference type="SMART" id="SM00563"/>
    </source>
</evidence>
<evidence type="ECO:0000256" key="3">
    <source>
        <dbReference type="SAM" id="MobiDB-lite"/>
    </source>
</evidence>
<gene>
    <name evidence="5" type="ORF">D7231_22070</name>
</gene>
<dbReference type="GO" id="GO:0006654">
    <property type="term" value="P:phosphatidic acid biosynthetic process"/>
    <property type="evidence" value="ECO:0007669"/>
    <property type="project" value="TreeGrafter"/>
</dbReference>
<dbReference type="RefSeq" id="WP_120757240.1">
    <property type="nucleotide sequence ID" value="NZ_JBFADQ010000009.1"/>
</dbReference>
<dbReference type="OrthoDB" id="9808424at2"/>
<name>A0A3B0BCG0_9ACTN</name>
<dbReference type="EMBL" id="RBAM01000009">
    <property type="protein sequence ID" value="RKN69757.1"/>
    <property type="molecule type" value="Genomic_DNA"/>
</dbReference>
<dbReference type="GO" id="GO:0005886">
    <property type="term" value="C:plasma membrane"/>
    <property type="evidence" value="ECO:0007669"/>
    <property type="project" value="TreeGrafter"/>
</dbReference>
<dbReference type="CDD" id="cd07989">
    <property type="entry name" value="LPLAT_AGPAT-like"/>
    <property type="match status" value="1"/>
</dbReference>
<dbReference type="InterPro" id="IPR002123">
    <property type="entry name" value="Plipid/glycerol_acylTrfase"/>
</dbReference>